<dbReference type="AlphaFoldDB" id="A0A2T0W024"/>
<feature type="chain" id="PRO_5015743055" evidence="1">
    <location>
        <begin position="19"/>
        <end position="251"/>
    </location>
</feature>
<dbReference type="Proteomes" id="UP000238007">
    <property type="component" value="Unassembled WGS sequence"/>
</dbReference>
<comment type="caution">
    <text evidence="2">The sequence shown here is derived from an EMBL/GenBank/DDBJ whole genome shotgun (WGS) entry which is preliminary data.</text>
</comment>
<evidence type="ECO:0000313" key="3">
    <source>
        <dbReference type="Proteomes" id="UP000238007"/>
    </source>
</evidence>
<reference evidence="2 3" key="1">
    <citation type="submission" date="2018-03" db="EMBL/GenBank/DDBJ databases">
        <title>Genomic Encyclopedia of Archaeal and Bacterial Type Strains, Phase II (KMG-II): from individual species to whole genera.</title>
        <authorList>
            <person name="Goeker M."/>
        </authorList>
    </citation>
    <scope>NUCLEOTIDE SEQUENCE [LARGE SCALE GENOMIC DNA]</scope>
    <source>
        <strain evidence="2 3">DSM 101533</strain>
    </source>
</reference>
<organism evidence="2 3">
    <name type="scientific">Yoonia maritima</name>
    <dbReference type="NCBI Taxonomy" id="1435347"/>
    <lineage>
        <taxon>Bacteria</taxon>
        <taxon>Pseudomonadati</taxon>
        <taxon>Pseudomonadota</taxon>
        <taxon>Alphaproteobacteria</taxon>
        <taxon>Rhodobacterales</taxon>
        <taxon>Paracoccaceae</taxon>
        <taxon>Yoonia</taxon>
    </lineage>
</organism>
<keyword evidence="3" id="KW-1185">Reference proteome</keyword>
<sequence>MFKLATALILGIATSAVAQDSDETIEPSRITVKMMPGITSSAQLPTQELIDARKSLTQGRRIYTSQLRQIADLGDGFAALKFAEWLEDSETAQQSDIAHYYGIAAATGRLNAFNRLLDALDHIDPAELPRARSNVLEGIVFAYARAGNSRAVDAVIRYQVTQKPFGRIDSEVESLLAQAHGDTASSISLHLALTILQNEAHSPDDLARAQAYIQTAAESDSLETQLVAANLTPLLDVALSKQAEIPTEVMQ</sequence>
<evidence type="ECO:0000313" key="2">
    <source>
        <dbReference type="EMBL" id="PRY77780.1"/>
    </source>
</evidence>
<feature type="signal peptide" evidence="1">
    <location>
        <begin position="1"/>
        <end position="18"/>
    </location>
</feature>
<accession>A0A2T0W024</accession>
<evidence type="ECO:0000256" key="1">
    <source>
        <dbReference type="SAM" id="SignalP"/>
    </source>
</evidence>
<name>A0A2T0W024_9RHOB</name>
<keyword evidence="1" id="KW-0732">Signal</keyword>
<protein>
    <submittedName>
        <fullName evidence="2">Uncharacterized protein</fullName>
    </submittedName>
</protein>
<dbReference type="OrthoDB" id="7819296at2"/>
<dbReference type="RefSeq" id="WP_106357491.1">
    <property type="nucleotide sequence ID" value="NZ_PVTP01000005.1"/>
</dbReference>
<gene>
    <name evidence="2" type="ORF">CLV80_105264</name>
</gene>
<dbReference type="EMBL" id="PVTP01000005">
    <property type="protein sequence ID" value="PRY77780.1"/>
    <property type="molecule type" value="Genomic_DNA"/>
</dbReference>
<proteinExistence type="predicted"/>